<accession>A0AB39YY01</accession>
<dbReference type="RefSeq" id="XP_016923909.4">
    <property type="nucleotide sequence ID" value="XM_017068420.4"/>
</dbReference>
<keyword evidence="5" id="KW-0067">ATP-binding</keyword>
<dbReference type="PROSITE" id="PS50011">
    <property type="entry name" value="PROTEIN_KINASE_DOM"/>
    <property type="match status" value="1"/>
</dbReference>
<dbReference type="PROSITE" id="PS00108">
    <property type="entry name" value="PROTEIN_KINASE_ST"/>
    <property type="match status" value="1"/>
</dbReference>
<name>A0AB39YY01_DROSZ</name>
<dbReference type="GO" id="GO:0035556">
    <property type="term" value="P:intracellular signal transduction"/>
    <property type="evidence" value="ECO:0007669"/>
    <property type="project" value="InterPro"/>
</dbReference>
<keyword evidence="2" id="KW-0808">Transferase</keyword>
<evidence type="ECO:0000313" key="8">
    <source>
        <dbReference type="Proteomes" id="UP001652628"/>
    </source>
</evidence>
<dbReference type="Gene3D" id="3.10.20.230">
    <property type="entry name" value="Doublecortin domain"/>
    <property type="match status" value="1"/>
</dbReference>
<dbReference type="InterPro" id="IPR036572">
    <property type="entry name" value="Doublecortin_dom_sf"/>
</dbReference>
<keyword evidence="1" id="KW-0723">Serine/threonine-protein kinase</keyword>
<dbReference type="InterPro" id="IPR000719">
    <property type="entry name" value="Prot_kinase_dom"/>
</dbReference>
<dbReference type="AlphaFoldDB" id="A0AB39YY01"/>
<dbReference type="InterPro" id="IPR008271">
    <property type="entry name" value="Ser/Thr_kinase_AS"/>
</dbReference>
<dbReference type="SMART" id="SM00220">
    <property type="entry name" value="S_TKc"/>
    <property type="match status" value="1"/>
</dbReference>
<evidence type="ECO:0000256" key="6">
    <source>
        <dbReference type="ARBA" id="ARBA00031092"/>
    </source>
</evidence>
<dbReference type="PANTHER" id="PTHR24345:SF0">
    <property type="entry name" value="CELL CYCLE SERINE_THREONINE-PROTEIN KINASE CDC5_MSD2"/>
    <property type="match status" value="1"/>
</dbReference>
<keyword evidence="8" id="KW-1185">Reference proteome</keyword>
<sequence>MAISRTHNKDFQALMEQVTESMRRHVVLRSAIKKILHLDGTPLKSVSCIGEGDILICCCQYEEMIRIEYTVNKDFQKQRELQTRCDERRIYGDTLENVKPTDLPETIRQQLKHLQPLMQTPRTVIFRGYRRCNGTKRVVKMVNKQYMDYNLDDPYLEVEVLRLLRSHPNIVEMMYSLKDERHLYMVMEYMEWDVDEVIQVYGPMSAVNARKVMKDVSAGLKHMQEMELIHRDIKPANMLMRYSTETGVEAVKITDFGMAVFYKGSKLRSCCGTPGYMAPEMIAERGYDYQVDAWSLGASLFHVLYERLPYANDYTTLDEIYAAILSGGPNYPEKMIKDTDPEAKDLIEGLLVRKPNNRLTIDEVLKHPFVDQ</sequence>
<dbReference type="GO" id="GO:0004674">
    <property type="term" value="F:protein serine/threonine kinase activity"/>
    <property type="evidence" value="ECO:0007669"/>
    <property type="project" value="UniProtKB-KW"/>
</dbReference>
<dbReference type="Gene3D" id="1.10.510.10">
    <property type="entry name" value="Transferase(Phosphotransferase) domain 1"/>
    <property type="match status" value="1"/>
</dbReference>
<dbReference type="Proteomes" id="UP001652628">
    <property type="component" value="Chromosome X"/>
</dbReference>
<feature type="domain" description="Protein kinase" evidence="7">
    <location>
        <begin position="111"/>
        <end position="370"/>
    </location>
</feature>
<evidence type="ECO:0000313" key="9">
    <source>
        <dbReference type="RefSeq" id="XP_016923909.4"/>
    </source>
</evidence>
<evidence type="ECO:0000256" key="1">
    <source>
        <dbReference type="ARBA" id="ARBA00022527"/>
    </source>
</evidence>
<dbReference type="GO" id="GO:0005524">
    <property type="term" value="F:ATP binding"/>
    <property type="evidence" value="ECO:0007669"/>
    <property type="project" value="UniProtKB-KW"/>
</dbReference>
<protein>
    <recommendedName>
        <fullName evidence="6">Doublecortin-like and CAM kinase-like protein</fullName>
    </recommendedName>
</protein>
<keyword evidence="3" id="KW-0547">Nucleotide-binding</keyword>
<dbReference type="Pfam" id="PF00069">
    <property type="entry name" value="Pkinase"/>
    <property type="match status" value="1"/>
</dbReference>
<dbReference type="GO" id="GO:0005634">
    <property type="term" value="C:nucleus"/>
    <property type="evidence" value="ECO:0007669"/>
    <property type="project" value="TreeGrafter"/>
</dbReference>
<dbReference type="PANTHER" id="PTHR24345">
    <property type="entry name" value="SERINE/THREONINE-PROTEIN KINASE PLK"/>
    <property type="match status" value="1"/>
</dbReference>
<proteinExistence type="predicted"/>
<dbReference type="InterPro" id="IPR011009">
    <property type="entry name" value="Kinase-like_dom_sf"/>
</dbReference>
<dbReference type="Pfam" id="PF03607">
    <property type="entry name" value="DCX"/>
    <property type="match status" value="1"/>
</dbReference>
<evidence type="ECO:0000256" key="5">
    <source>
        <dbReference type="ARBA" id="ARBA00022840"/>
    </source>
</evidence>
<evidence type="ECO:0000256" key="2">
    <source>
        <dbReference type="ARBA" id="ARBA00022679"/>
    </source>
</evidence>
<gene>
    <name evidence="9" type="primary">LOC108005229</name>
</gene>
<dbReference type="SUPFAM" id="SSF89837">
    <property type="entry name" value="Doublecortin (DC)"/>
    <property type="match status" value="1"/>
</dbReference>
<evidence type="ECO:0000256" key="3">
    <source>
        <dbReference type="ARBA" id="ARBA00022741"/>
    </source>
</evidence>
<evidence type="ECO:0000259" key="7">
    <source>
        <dbReference type="PROSITE" id="PS50011"/>
    </source>
</evidence>
<dbReference type="SMART" id="SM00537">
    <property type="entry name" value="DCX"/>
    <property type="match status" value="1"/>
</dbReference>
<reference evidence="9" key="1">
    <citation type="submission" date="2025-08" db="UniProtKB">
        <authorList>
            <consortium name="RefSeq"/>
        </authorList>
    </citation>
    <scope>IDENTIFICATION</scope>
</reference>
<evidence type="ECO:0000256" key="4">
    <source>
        <dbReference type="ARBA" id="ARBA00022777"/>
    </source>
</evidence>
<dbReference type="SUPFAM" id="SSF56112">
    <property type="entry name" value="Protein kinase-like (PK-like)"/>
    <property type="match status" value="1"/>
</dbReference>
<organism evidence="8 9">
    <name type="scientific">Drosophila suzukii</name>
    <name type="common">Spotted-wing drosophila fruit fly</name>
    <dbReference type="NCBI Taxonomy" id="28584"/>
    <lineage>
        <taxon>Eukaryota</taxon>
        <taxon>Metazoa</taxon>
        <taxon>Ecdysozoa</taxon>
        <taxon>Arthropoda</taxon>
        <taxon>Hexapoda</taxon>
        <taxon>Insecta</taxon>
        <taxon>Pterygota</taxon>
        <taxon>Neoptera</taxon>
        <taxon>Endopterygota</taxon>
        <taxon>Diptera</taxon>
        <taxon>Brachycera</taxon>
        <taxon>Muscomorpha</taxon>
        <taxon>Ephydroidea</taxon>
        <taxon>Drosophilidae</taxon>
        <taxon>Drosophila</taxon>
        <taxon>Sophophora</taxon>
    </lineage>
</organism>
<dbReference type="InterPro" id="IPR003533">
    <property type="entry name" value="Doublecortin_dom"/>
</dbReference>
<keyword evidence="4" id="KW-0418">Kinase</keyword>
<dbReference type="GeneID" id="108005229"/>